<name>A0A9W7CSS0_9STRA</name>
<evidence type="ECO:0000313" key="3">
    <source>
        <dbReference type="Proteomes" id="UP001165121"/>
    </source>
</evidence>
<dbReference type="AlphaFoldDB" id="A0A9W7CSS0"/>
<evidence type="ECO:0000256" key="1">
    <source>
        <dbReference type="SAM" id="MobiDB-lite"/>
    </source>
</evidence>
<feature type="region of interest" description="Disordered" evidence="1">
    <location>
        <begin position="1"/>
        <end position="80"/>
    </location>
</feature>
<reference evidence="2" key="1">
    <citation type="submission" date="2023-04" db="EMBL/GenBank/DDBJ databases">
        <title>Phytophthora fragariaefolia NBRC 109709.</title>
        <authorList>
            <person name="Ichikawa N."/>
            <person name="Sato H."/>
            <person name="Tonouchi N."/>
        </authorList>
    </citation>
    <scope>NUCLEOTIDE SEQUENCE</scope>
    <source>
        <strain evidence="2">NBRC 109709</strain>
    </source>
</reference>
<protein>
    <submittedName>
        <fullName evidence="2">Unnamed protein product</fullName>
    </submittedName>
</protein>
<accession>A0A9W7CSS0</accession>
<keyword evidence="3" id="KW-1185">Reference proteome</keyword>
<organism evidence="2 3">
    <name type="scientific">Phytophthora fragariaefolia</name>
    <dbReference type="NCBI Taxonomy" id="1490495"/>
    <lineage>
        <taxon>Eukaryota</taxon>
        <taxon>Sar</taxon>
        <taxon>Stramenopiles</taxon>
        <taxon>Oomycota</taxon>
        <taxon>Peronosporomycetes</taxon>
        <taxon>Peronosporales</taxon>
        <taxon>Peronosporaceae</taxon>
        <taxon>Phytophthora</taxon>
    </lineage>
</organism>
<proteinExistence type="predicted"/>
<evidence type="ECO:0000313" key="2">
    <source>
        <dbReference type="EMBL" id="GMF37187.1"/>
    </source>
</evidence>
<feature type="compositionally biased region" description="Polar residues" evidence="1">
    <location>
        <begin position="41"/>
        <end position="50"/>
    </location>
</feature>
<sequence>MTRKPSQHEVTTGDVPDQGQDDDGQDTEQREDEDKDDETKVNNPVSGNSPDNRREDRSQGDALDEPQLLGDRSGNDNDGAMAPVAALAAALQQMAATMARIDARLDQLSRHRRQQPRLLLTTRAARRR</sequence>
<dbReference type="Proteomes" id="UP001165121">
    <property type="component" value="Unassembled WGS sequence"/>
</dbReference>
<gene>
    <name evidence="2" type="ORF">Pfra01_001035500</name>
</gene>
<dbReference type="EMBL" id="BSXT01000990">
    <property type="protein sequence ID" value="GMF37187.1"/>
    <property type="molecule type" value="Genomic_DNA"/>
</dbReference>
<comment type="caution">
    <text evidence="2">The sequence shown here is derived from an EMBL/GenBank/DDBJ whole genome shotgun (WGS) entry which is preliminary data.</text>
</comment>
<feature type="compositionally biased region" description="Acidic residues" evidence="1">
    <location>
        <begin position="19"/>
        <end position="36"/>
    </location>
</feature>